<proteinExistence type="predicted"/>
<dbReference type="Gene3D" id="3.30.420.10">
    <property type="entry name" value="Ribonuclease H-like superfamily/Ribonuclease H"/>
    <property type="match status" value="1"/>
</dbReference>
<dbReference type="InterPro" id="IPR036397">
    <property type="entry name" value="RNaseH_sf"/>
</dbReference>
<dbReference type="PANTHER" id="PTHR47074:SF48">
    <property type="entry name" value="POLYNUCLEOTIDYL TRANSFERASE, RIBONUCLEASE H-LIKE SUPERFAMILY PROTEIN"/>
    <property type="match status" value="1"/>
</dbReference>
<dbReference type="Proteomes" id="UP000504603">
    <property type="component" value="Unplaced"/>
</dbReference>
<accession>A0A6J1C467</accession>
<sequence>MDRIKWTGLEELSVFLWAIWNARNQSMFTNGHGFLLVNMVDWVADYLQVYQSAQEGPSLPLLLDGRGGRVSAWCPPLAPFFKVNVDAAFKKGNFSAGLDILIRDSTVNVLLSAMCFITHVSDVTLAECLAAQEGVCLAIEAGLIPFQIETDSSQVFNLLRTDCEDESEIGVLASSIRHIVSSLHIGGGFSFVNREGNSGAHTLARMGMVSESFHVWVEEWLSDLSEVIAADRQAVVF</sequence>
<dbReference type="Pfam" id="PF13456">
    <property type="entry name" value="RVT_3"/>
    <property type="match status" value="1"/>
</dbReference>
<evidence type="ECO:0000313" key="2">
    <source>
        <dbReference type="Proteomes" id="UP000504603"/>
    </source>
</evidence>
<dbReference type="SUPFAM" id="SSF53098">
    <property type="entry name" value="Ribonuclease H-like"/>
    <property type="match status" value="1"/>
</dbReference>
<protein>
    <submittedName>
        <fullName evidence="3">Uncharacterized protein LOC111007775</fullName>
    </submittedName>
</protein>
<evidence type="ECO:0000259" key="1">
    <source>
        <dbReference type="Pfam" id="PF13456"/>
    </source>
</evidence>
<name>A0A6J1C467_MOMCH</name>
<organism evidence="2 3">
    <name type="scientific">Momordica charantia</name>
    <name type="common">Bitter gourd</name>
    <name type="synonym">Balsam pear</name>
    <dbReference type="NCBI Taxonomy" id="3673"/>
    <lineage>
        <taxon>Eukaryota</taxon>
        <taxon>Viridiplantae</taxon>
        <taxon>Streptophyta</taxon>
        <taxon>Embryophyta</taxon>
        <taxon>Tracheophyta</taxon>
        <taxon>Spermatophyta</taxon>
        <taxon>Magnoliopsida</taxon>
        <taxon>eudicotyledons</taxon>
        <taxon>Gunneridae</taxon>
        <taxon>Pentapetalae</taxon>
        <taxon>rosids</taxon>
        <taxon>fabids</taxon>
        <taxon>Cucurbitales</taxon>
        <taxon>Cucurbitaceae</taxon>
        <taxon>Momordiceae</taxon>
        <taxon>Momordica</taxon>
    </lineage>
</organism>
<dbReference type="GeneID" id="111007775"/>
<dbReference type="CDD" id="cd06222">
    <property type="entry name" value="RNase_H_like"/>
    <property type="match status" value="1"/>
</dbReference>
<dbReference type="GO" id="GO:0003676">
    <property type="term" value="F:nucleic acid binding"/>
    <property type="evidence" value="ECO:0007669"/>
    <property type="project" value="InterPro"/>
</dbReference>
<dbReference type="PANTHER" id="PTHR47074">
    <property type="entry name" value="BNAC02G40300D PROTEIN"/>
    <property type="match status" value="1"/>
</dbReference>
<feature type="domain" description="RNase H type-1" evidence="1">
    <location>
        <begin position="84"/>
        <end position="206"/>
    </location>
</feature>
<dbReference type="GO" id="GO:0004523">
    <property type="term" value="F:RNA-DNA hybrid ribonuclease activity"/>
    <property type="evidence" value="ECO:0007669"/>
    <property type="project" value="InterPro"/>
</dbReference>
<dbReference type="AlphaFoldDB" id="A0A6J1C467"/>
<gene>
    <name evidence="3" type="primary">LOC111007775</name>
</gene>
<dbReference type="RefSeq" id="XP_022135942.1">
    <property type="nucleotide sequence ID" value="XM_022280250.1"/>
</dbReference>
<dbReference type="InterPro" id="IPR044730">
    <property type="entry name" value="RNase_H-like_dom_plant"/>
</dbReference>
<dbReference type="KEGG" id="mcha:111007775"/>
<dbReference type="InterPro" id="IPR012337">
    <property type="entry name" value="RNaseH-like_sf"/>
</dbReference>
<reference evidence="3" key="1">
    <citation type="submission" date="2025-08" db="UniProtKB">
        <authorList>
            <consortium name="RefSeq"/>
        </authorList>
    </citation>
    <scope>IDENTIFICATION</scope>
    <source>
        <strain evidence="3">OHB3-1</strain>
    </source>
</reference>
<keyword evidence="2" id="KW-1185">Reference proteome</keyword>
<dbReference type="InterPro" id="IPR002156">
    <property type="entry name" value="RNaseH_domain"/>
</dbReference>
<dbReference type="OrthoDB" id="1906820at2759"/>
<evidence type="ECO:0000313" key="3">
    <source>
        <dbReference type="RefSeq" id="XP_022135942.1"/>
    </source>
</evidence>
<dbReference type="InterPro" id="IPR052929">
    <property type="entry name" value="RNase_H-like_EbsB-rel"/>
</dbReference>